<dbReference type="AlphaFoldDB" id="A0A843VMX7"/>
<dbReference type="Proteomes" id="UP000652761">
    <property type="component" value="Unassembled WGS sequence"/>
</dbReference>
<reference evidence="2" key="1">
    <citation type="submission" date="2017-07" db="EMBL/GenBank/DDBJ databases">
        <title>Taro Niue Genome Assembly and Annotation.</title>
        <authorList>
            <person name="Atibalentja N."/>
            <person name="Keating K."/>
            <person name="Fields C.J."/>
        </authorList>
    </citation>
    <scope>NUCLEOTIDE SEQUENCE</scope>
    <source>
        <strain evidence="2">Niue_2</strain>
        <tissue evidence="2">Leaf</tissue>
    </source>
</reference>
<evidence type="ECO:0000313" key="3">
    <source>
        <dbReference type="Proteomes" id="UP000652761"/>
    </source>
</evidence>
<organism evidence="2 3">
    <name type="scientific">Colocasia esculenta</name>
    <name type="common">Wild taro</name>
    <name type="synonym">Arum esculentum</name>
    <dbReference type="NCBI Taxonomy" id="4460"/>
    <lineage>
        <taxon>Eukaryota</taxon>
        <taxon>Viridiplantae</taxon>
        <taxon>Streptophyta</taxon>
        <taxon>Embryophyta</taxon>
        <taxon>Tracheophyta</taxon>
        <taxon>Spermatophyta</taxon>
        <taxon>Magnoliopsida</taxon>
        <taxon>Liliopsida</taxon>
        <taxon>Araceae</taxon>
        <taxon>Aroideae</taxon>
        <taxon>Colocasieae</taxon>
        <taxon>Colocasia</taxon>
    </lineage>
</organism>
<dbReference type="InterPro" id="IPR004332">
    <property type="entry name" value="Transposase_MuDR"/>
</dbReference>
<protein>
    <recommendedName>
        <fullName evidence="1">Transposase MuDR plant domain-containing protein</fullName>
    </recommendedName>
</protein>
<evidence type="ECO:0000313" key="2">
    <source>
        <dbReference type="EMBL" id="MQL97345.1"/>
    </source>
</evidence>
<keyword evidence="3" id="KW-1185">Reference proteome</keyword>
<gene>
    <name evidence="2" type="ORF">Taro_030031</name>
</gene>
<feature type="domain" description="Transposase MuDR plant" evidence="1">
    <location>
        <begin position="163"/>
        <end position="213"/>
    </location>
</feature>
<accession>A0A843VMX7</accession>
<comment type="caution">
    <text evidence="2">The sequence shown here is derived from an EMBL/GenBank/DDBJ whole genome shotgun (WGS) entry which is preliminary data.</text>
</comment>
<sequence length="213" mass="24149">MPREHEATPRHLLEGDDVHAIILVFESYIVTVEMDRIPCIFNYKDEAYVIHLHGGMTLDDIVSDVCKRWTLSAEKVELKCIIPEQCNSKITMTSGEDVDRMIDMHAMLNSKIMNVEVHVPSSQGVLSIRPSSALSSGSINNVLASEVNSSQDGSKRSELWYEIIHLIGQTFNSVEHVRSESTKFAIARGFDYIFVKNDLTRVIVKCKRYQSPY</sequence>
<name>A0A843VMX7_COLES</name>
<dbReference type="Pfam" id="PF03108">
    <property type="entry name" value="DBD_Tnp_Mut"/>
    <property type="match status" value="1"/>
</dbReference>
<dbReference type="OrthoDB" id="125347at2759"/>
<evidence type="ECO:0000259" key="1">
    <source>
        <dbReference type="Pfam" id="PF03108"/>
    </source>
</evidence>
<proteinExistence type="predicted"/>
<dbReference type="EMBL" id="NMUH01002036">
    <property type="protein sequence ID" value="MQL97345.1"/>
    <property type="molecule type" value="Genomic_DNA"/>
</dbReference>